<evidence type="ECO:0000256" key="1">
    <source>
        <dbReference type="SAM" id="MobiDB-lite"/>
    </source>
</evidence>
<dbReference type="STRING" id="2656787.A0A370TGH6"/>
<sequence length="178" mass="19765">MPSAWDHKSDKDLLLAIIENGVLKGIEWPKIAQKMTAKGYTFTHEGCRQHFQKIRKEARSDPSPNPNSPVATPKKRPASSSKKVATPSKGKTFSDSFNSTPTSKGNSFSFVKEFDESEDDEIDTPQLNRVKKMKLENENGLQSAPLFKMENLDANGYNGARGSGVVILDRDDLYDDEG</sequence>
<dbReference type="OrthoDB" id="4525115at2759"/>
<dbReference type="RefSeq" id="XP_031867286.1">
    <property type="nucleotide sequence ID" value="XM_032016995.1"/>
</dbReference>
<comment type="caution">
    <text evidence="2">The sequence shown here is derived from an EMBL/GenBank/DDBJ whole genome shotgun (WGS) entry which is preliminary data.</text>
</comment>
<accession>A0A370TGH6</accession>
<reference evidence="2 3" key="1">
    <citation type="journal article" date="2018" name="IMA Fungus">
        <title>IMA Genome-F 9: Draft genome sequence of Annulohypoxylon stygium, Aspergillus mulundensis, Berkeleyomyces basicola (syn. Thielaviopsis basicola), Ceratocystis smalleyi, two Cercospora beticola strains, Coleophoma cylindrospora, Fusarium fracticaudum, Phialophora cf. hyalina, and Morchella septimelata.</title>
        <authorList>
            <person name="Wingfield B.D."/>
            <person name="Bills G.F."/>
            <person name="Dong Y."/>
            <person name="Huang W."/>
            <person name="Nel W.J."/>
            <person name="Swalarsk-Parry B.S."/>
            <person name="Vaghefi N."/>
            <person name="Wilken P.M."/>
            <person name="An Z."/>
            <person name="de Beer Z.W."/>
            <person name="De Vos L."/>
            <person name="Chen L."/>
            <person name="Duong T.A."/>
            <person name="Gao Y."/>
            <person name="Hammerbacher A."/>
            <person name="Kikkert J.R."/>
            <person name="Li Y."/>
            <person name="Li H."/>
            <person name="Li K."/>
            <person name="Li Q."/>
            <person name="Liu X."/>
            <person name="Ma X."/>
            <person name="Naidoo K."/>
            <person name="Pethybridge S.J."/>
            <person name="Sun J."/>
            <person name="Steenkamp E.T."/>
            <person name="van der Nest M.A."/>
            <person name="van Wyk S."/>
            <person name="Wingfield M.J."/>
            <person name="Xiong C."/>
            <person name="Yue Q."/>
            <person name="Zhang X."/>
        </authorList>
    </citation>
    <scope>NUCLEOTIDE SEQUENCE [LARGE SCALE GENOMIC DNA]</scope>
    <source>
        <strain evidence="2 3">BP 5553</strain>
    </source>
</reference>
<dbReference type="EMBL" id="NPIC01000008">
    <property type="protein sequence ID" value="RDL34004.1"/>
    <property type="molecule type" value="Genomic_DNA"/>
</dbReference>
<dbReference type="AlphaFoldDB" id="A0A370TGH6"/>
<evidence type="ECO:0008006" key="4">
    <source>
        <dbReference type="Google" id="ProtNLM"/>
    </source>
</evidence>
<evidence type="ECO:0000313" key="3">
    <source>
        <dbReference type="Proteomes" id="UP000254866"/>
    </source>
</evidence>
<gene>
    <name evidence="2" type="ORF">BP5553_08372</name>
</gene>
<feature type="compositionally biased region" description="Polar residues" evidence="1">
    <location>
        <begin position="78"/>
        <end position="109"/>
    </location>
</feature>
<dbReference type="Proteomes" id="UP000254866">
    <property type="component" value="Unassembled WGS sequence"/>
</dbReference>
<organism evidence="2 3">
    <name type="scientific">Venustampulla echinocandica</name>
    <dbReference type="NCBI Taxonomy" id="2656787"/>
    <lineage>
        <taxon>Eukaryota</taxon>
        <taxon>Fungi</taxon>
        <taxon>Dikarya</taxon>
        <taxon>Ascomycota</taxon>
        <taxon>Pezizomycotina</taxon>
        <taxon>Leotiomycetes</taxon>
        <taxon>Helotiales</taxon>
        <taxon>Pleuroascaceae</taxon>
        <taxon>Venustampulla</taxon>
    </lineage>
</organism>
<evidence type="ECO:0000313" key="2">
    <source>
        <dbReference type="EMBL" id="RDL34004.1"/>
    </source>
</evidence>
<feature type="region of interest" description="Disordered" evidence="1">
    <location>
        <begin position="54"/>
        <end position="127"/>
    </location>
</feature>
<dbReference type="GeneID" id="43601221"/>
<name>A0A370TGH6_9HELO</name>
<keyword evidence="3" id="KW-1185">Reference proteome</keyword>
<proteinExistence type="predicted"/>
<protein>
    <recommendedName>
        <fullName evidence="4">Myb-like domain-containing protein</fullName>
    </recommendedName>
</protein>